<evidence type="ECO:0000256" key="1">
    <source>
        <dbReference type="ARBA" id="ARBA00004123"/>
    </source>
</evidence>
<dbReference type="InterPro" id="IPR045243">
    <property type="entry name" value="Rna14-like"/>
</dbReference>
<dbReference type="GO" id="GO:0003729">
    <property type="term" value="F:mRNA binding"/>
    <property type="evidence" value="ECO:0007669"/>
    <property type="project" value="TreeGrafter"/>
</dbReference>
<evidence type="ECO:0000259" key="5">
    <source>
        <dbReference type="Pfam" id="PF05843"/>
    </source>
</evidence>
<sequence length="157" mass="17701">MAANRNEEEQLKHNGTSDSAVASSSSTSSELFARLGPPLNDKERKARERILADRYDVDAWDILANEAQLRPVSEATPIYEQLLAIFPTAAKYWKLYVEAQMVANNNDATKQIFSRCLLSCLHVGLCVYIYICCPSDFVDCRSEVLKDVSKNQIQHWG</sequence>
<proteinExistence type="evidence at transcript level"/>
<feature type="compositionally biased region" description="Basic and acidic residues" evidence="4">
    <location>
        <begin position="1"/>
        <end position="12"/>
    </location>
</feature>
<dbReference type="PANTHER" id="PTHR19980">
    <property type="entry name" value="RNA CLEAVAGE STIMULATION FACTOR"/>
    <property type="match status" value="1"/>
</dbReference>
<comment type="subcellular location">
    <subcellularLocation>
        <location evidence="1">Nucleus</location>
    </subcellularLocation>
</comment>
<organism evidence="6">
    <name type="scientific">Picea sitchensis</name>
    <name type="common">Sitka spruce</name>
    <name type="synonym">Pinus sitchensis</name>
    <dbReference type="NCBI Taxonomy" id="3332"/>
    <lineage>
        <taxon>Eukaryota</taxon>
        <taxon>Viridiplantae</taxon>
        <taxon>Streptophyta</taxon>
        <taxon>Embryophyta</taxon>
        <taxon>Tracheophyta</taxon>
        <taxon>Spermatophyta</taxon>
        <taxon>Pinopsida</taxon>
        <taxon>Pinidae</taxon>
        <taxon>Conifers I</taxon>
        <taxon>Pinales</taxon>
        <taxon>Pinaceae</taxon>
        <taxon>Picea</taxon>
    </lineage>
</organism>
<dbReference type="InterPro" id="IPR008847">
    <property type="entry name" value="Suf"/>
</dbReference>
<dbReference type="OMA" id="GPPLNDK"/>
<accession>D5ACS0</accession>
<protein>
    <recommendedName>
        <fullName evidence="5">Suppressor of forked domain-containing protein</fullName>
    </recommendedName>
</protein>
<evidence type="ECO:0000256" key="3">
    <source>
        <dbReference type="ARBA" id="ARBA00023242"/>
    </source>
</evidence>
<evidence type="ECO:0000313" key="6">
    <source>
        <dbReference type="EMBL" id="ADE77339.1"/>
    </source>
</evidence>
<dbReference type="SUPFAM" id="SSF48452">
    <property type="entry name" value="TPR-like"/>
    <property type="match status" value="1"/>
</dbReference>
<dbReference type="GO" id="GO:0031124">
    <property type="term" value="P:mRNA 3'-end processing"/>
    <property type="evidence" value="ECO:0007669"/>
    <property type="project" value="InterPro"/>
</dbReference>
<name>D5ACS0_PICSI</name>
<feature type="region of interest" description="Disordered" evidence="4">
    <location>
        <begin position="1"/>
        <end position="38"/>
    </location>
</feature>
<keyword evidence="2" id="KW-0677">Repeat</keyword>
<dbReference type="InterPro" id="IPR011990">
    <property type="entry name" value="TPR-like_helical_dom_sf"/>
</dbReference>
<feature type="compositionally biased region" description="Low complexity" evidence="4">
    <location>
        <begin position="16"/>
        <end position="29"/>
    </location>
</feature>
<evidence type="ECO:0000256" key="4">
    <source>
        <dbReference type="SAM" id="MobiDB-lite"/>
    </source>
</evidence>
<keyword evidence="3" id="KW-0539">Nucleus</keyword>
<dbReference type="PANTHER" id="PTHR19980:SF0">
    <property type="entry name" value="CLEAVAGE STIMULATION FACTOR SUBUNIT 3"/>
    <property type="match status" value="1"/>
</dbReference>
<dbReference type="AlphaFoldDB" id="D5ACS0"/>
<dbReference type="EMBL" id="BT124060">
    <property type="protein sequence ID" value="ADE77339.1"/>
    <property type="molecule type" value="mRNA"/>
</dbReference>
<reference evidence="6" key="1">
    <citation type="submission" date="2010-04" db="EMBL/GenBank/DDBJ databases">
        <authorList>
            <person name="Reid K.E."/>
            <person name="Liao N."/>
            <person name="Chan S."/>
            <person name="Docking R."/>
            <person name="Taylor G."/>
            <person name="Moore R."/>
            <person name="Mayo M."/>
            <person name="Munro S."/>
            <person name="King J."/>
            <person name="Yanchuk A."/>
            <person name="Holt R."/>
            <person name="Jones S."/>
            <person name="Marra M."/>
            <person name="Ritland C.E."/>
            <person name="Ritland K."/>
            <person name="Bohlmann J."/>
        </authorList>
    </citation>
    <scope>NUCLEOTIDE SEQUENCE</scope>
    <source>
        <tissue evidence="6">Bud</tissue>
    </source>
</reference>
<dbReference type="GO" id="GO:0005634">
    <property type="term" value="C:nucleus"/>
    <property type="evidence" value="ECO:0007669"/>
    <property type="project" value="UniProtKB-SubCell"/>
</dbReference>
<feature type="domain" description="Suppressor of forked" evidence="5">
    <location>
        <begin position="41"/>
        <end position="128"/>
    </location>
</feature>
<evidence type="ECO:0000256" key="2">
    <source>
        <dbReference type="ARBA" id="ARBA00022737"/>
    </source>
</evidence>
<dbReference type="Gene3D" id="1.25.40.1040">
    <property type="match status" value="1"/>
</dbReference>
<dbReference type="Pfam" id="PF05843">
    <property type="entry name" value="Suf"/>
    <property type="match status" value="1"/>
</dbReference>